<gene>
    <name evidence="1" type="ORF">CK203_084593</name>
</gene>
<dbReference type="PANTHER" id="PTHR43096">
    <property type="entry name" value="DNAJ HOMOLOG 1, MITOCHONDRIAL-RELATED"/>
    <property type="match status" value="1"/>
</dbReference>
<dbReference type="InterPro" id="IPR036869">
    <property type="entry name" value="J_dom_sf"/>
</dbReference>
<name>A0A438DK61_VITVI</name>
<reference evidence="1 2" key="1">
    <citation type="journal article" date="2018" name="PLoS Genet.">
        <title>Population sequencing reveals clonal diversity and ancestral inbreeding in the grapevine cultivar Chardonnay.</title>
        <authorList>
            <person name="Roach M.J."/>
            <person name="Johnson D.L."/>
            <person name="Bohlmann J."/>
            <person name="van Vuuren H.J."/>
            <person name="Jones S.J."/>
            <person name="Pretorius I.S."/>
            <person name="Schmidt S.A."/>
            <person name="Borneman A.R."/>
        </authorList>
    </citation>
    <scope>NUCLEOTIDE SEQUENCE [LARGE SCALE GENOMIC DNA]</scope>
    <source>
        <strain evidence="2">cv. Chardonnay</strain>
        <tissue evidence="1">Leaf</tissue>
    </source>
</reference>
<proteinExistence type="predicted"/>
<dbReference type="PANTHER" id="PTHR43096:SF22">
    <property type="entry name" value="MOLECULAR CHAPERONE HSP40_DNAJ FAMILY PROTEIN"/>
    <property type="match status" value="1"/>
</dbReference>
<evidence type="ECO:0000313" key="2">
    <source>
        <dbReference type="Proteomes" id="UP000288805"/>
    </source>
</evidence>
<accession>A0A438DK61</accession>
<comment type="caution">
    <text evidence="1">The sequence shown here is derived from an EMBL/GenBank/DDBJ whole genome shotgun (WGS) entry which is preliminary data.</text>
</comment>
<dbReference type="Proteomes" id="UP000288805">
    <property type="component" value="Unassembled WGS sequence"/>
</dbReference>
<dbReference type="SUPFAM" id="SSF46565">
    <property type="entry name" value="Chaperone J-domain"/>
    <property type="match status" value="1"/>
</dbReference>
<organism evidence="1 2">
    <name type="scientific">Vitis vinifera</name>
    <name type="common">Grape</name>
    <dbReference type="NCBI Taxonomy" id="29760"/>
    <lineage>
        <taxon>Eukaryota</taxon>
        <taxon>Viridiplantae</taxon>
        <taxon>Streptophyta</taxon>
        <taxon>Embryophyta</taxon>
        <taxon>Tracheophyta</taxon>
        <taxon>Spermatophyta</taxon>
        <taxon>Magnoliopsida</taxon>
        <taxon>eudicotyledons</taxon>
        <taxon>Gunneridae</taxon>
        <taxon>Pentapetalae</taxon>
        <taxon>rosids</taxon>
        <taxon>Vitales</taxon>
        <taxon>Vitaceae</taxon>
        <taxon>Viteae</taxon>
        <taxon>Vitis</taxon>
    </lineage>
</organism>
<protein>
    <submittedName>
        <fullName evidence="1">Uncharacterized protein</fullName>
    </submittedName>
</protein>
<evidence type="ECO:0000313" key="1">
    <source>
        <dbReference type="EMBL" id="RVW35853.1"/>
    </source>
</evidence>
<dbReference type="AlphaFoldDB" id="A0A438DK61"/>
<dbReference type="EMBL" id="QGNW01001591">
    <property type="protein sequence ID" value="RVW35853.1"/>
    <property type="molecule type" value="Genomic_DNA"/>
</dbReference>
<dbReference type="Gene3D" id="1.10.287.110">
    <property type="entry name" value="DnaJ domain"/>
    <property type="match status" value="1"/>
</dbReference>
<sequence length="103" mass="11310">MKYDFGWVYDSALLLPAQGPQLNCLDFTTCQVLSDDKKRALYDQFGEAGVKSGVGGQAGAYTTNPFDLFETFFGPSMGGFSGMDQAGFRTRRRTTVSKGEDIR</sequence>